<dbReference type="RefSeq" id="WP_044638351.1">
    <property type="nucleotide sequence ID" value="NZ_CP007202.1"/>
</dbReference>
<dbReference type="InterPro" id="IPR016084">
    <property type="entry name" value="Haem_Oase-like_multi-hlx"/>
</dbReference>
<dbReference type="InterPro" id="IPR024423">
    <property type="entry name" value="DUF3050"/>
</dbReference>
<organism evidence="1 2">
    <name type="scientific">Siansivirga zeaxanthinifaciens CC-SAMT-1</name>
    <dbReference type="NCBI Taxonomy" id="1454006"/>
    <lineage>
        <taxon>Bacteria</taxon>
        <taxon>Pseudomonadati</taxon>
        <taxon>Bacteroidota</taxon>
        <taxon>Flavobacteriia</taxon>
        <taxon>Flavobacteriales</taxon>
        <taxon>Flavobacteriaceae</taxon>
        <taxon>Siansivirga</taxon>
    </lineage>
</organism>
<reference evidence="1 2" key="1">
    <citation type="submission" date="2014-02" db="EMBL/GenBank/DDBJ databases">
        <authorList>
            <person name="Young C.-C."/>
            <person name="Hameed A."/>
            <person name="Huang H.-C."/>
            <person name="Shahina M."/>
        </authorList>
    </citation>
    <scope>NUCLEOTIDE SEQUENCE [LARGE SCALE GENOMIC DNA]</scope>
    <source>
        <strain evidence="1 2">CC-SAMT-1</strain>
    </source>
</reference>
<dbReference type="EMBL" id="CP007202">
    <property type="protein sequence ID" value="AJR03621.1"/>
    <property type="molecule type" value="Genomic_DNA"/>
</dbReference>
<dbReference type="OrthoDB" id="9791270at2"/>
<accession>A0A0C5VWW4</accession>
<evidence type="ECO:0000313" key="2">
    <source>
        <dbReference type="Proteomes" id="UP000032229"/>
    </source>
</evidence>
<dbReference type="SUPFAM" id="SSF48613">
    <property type="entry name" value="Heme oxygenase-like"/>
    <property type="match status" value="1"/>
</dbReference>
<dbReference type="KEGG" id="sze:AW14_08295"/>
<keyword evidence="2" id="KW-1185">Reference proteome</keyword>
<gene>
    <name evidence="1" type="ORF">AW14_08295</name>
</gene>
<dbReference type="Pfam" id="PF11251">
    <property type="entry name" value="DUF3050"/>
    <property type="match status" value="1"/>
</dbReference>
<protein>
    <submittedName>
        <fullName evidence="1">Heme oxygenase</fullName>
    </submittedName>
</protein>
<dbReference type="STRING" id="1454006.AW14_08295"/>
<sequence>MSAIKHIEKELENLRAQLNNHNLYKNLQTVEDIKIFMEQHVFAVWDFMSLLKALQNNLTTTSLPWTPSANASTARFINEIVLGEESDINELGEPKSHFEMYIDAMNQTGANTNQINDFIALINQGYSVNRAASEVQLNKNTLKFVQFTFDVINTEKPHLIASAFTFGREDVIPDMFFQIINTSETKDKSFSKLSYYLNRHIELDGDEHGPLSLKMIEELCGDDATKWNENLEIAKLALEHRISLWDNISNLIHSNAEVEA</sequence>
<dbReference type="PATRIC" id="fig|1454006.5.peg.1634"/>
<dbReference type="HOGENOM" id="CLU_094210_0_0_10"/>
<evidence type="ECO:0000313" key="1">
    <source>
        <dbReference type="EMBL" id="AJR03621.1"/>
    </source>
</evidence>
<name>A0A0C5VWW4_9FLAO</name>
<dbReference type="Gene3D" id="1.20.910.10">
    <property type="entry name" value="Heme oxygenase-like"/>
    <property type="match status" value="1"/>
</dbReference>
<dbReference type="Proteomes" id="UP000032229">
    <property type="component" value="Chromosome"/>
</dbReference>
<proteinExistence type="predicted"/>
<dbReference type="AlphaFoldDB" id="A0A0C5VWW4"/>